<dbReference type="EMBL" id="JALAQA010000002">
    <property type="protein sequence ID" value="MCY8508526.1"/>
    <property type="molecule type" value="Genomic_DNA"/>
</dbReference>
<evidence type="ECO:0000313" key="1">
    <source>
        <dbReference type="EMBL" id="MCY8508526.1"/>
    </source>
</evidence>
<dbReference type="Proteomes" id="UP001075387">
    <property type="component" value="Unassembled WGS sequence"/>
</dbReference>
<proteinExistence type="predicted"/>
<dbReference type="RefSeq" id="WP_268444854.1">
    <property type="nucleotide sequence ID" value="NZ_JALANC010000010.1"/>
</dbReference>
<name>A0AAP3FTW6_BACMO</name>
<reference evidence="1" key="1">
    <citation type="submission" date="2022-02" db="EMBL/GenBank/DDBJ databases">
        <title>Crop Bioprotection Bacillus Genome Sequencing.</title>
        <authorList>
            <person name="Dunlap C."/>
        </authorList>
    </citation>
    <scope>NUCLEOTIDE SEQUENCE</scope>
    <source>
        <strain evidence="1">CK3O2B-54A</strain>
    </source>
</reference>
<gene>
    <name evidence="1" type="ORF">MOD07_03000</name>
</gene>
<dbReference type="AlphaFoldDB" id="A0AAP3FTW6"/>
<protein>
    <submittedName>
        <fullName evidence="1">Uncharacterized protein</fullName>
    </submittedName>
</protein>
<evidence type="ECO:0000313" key="2">
    <source>
        <dbReference type="Proteomes" id="UP001075387"/>
    </source>
</evidence>
<comment type="caution">
    <text evidence="1">The sequence shown here is derived from an EMBL/GenBank/DDBJ whole genome shotgun (WGS) entry which is preliminary data.</text>
</comment>
<organism evidence="1 2">
    <name type="scientific">Bacillus mojavensis</name>
    <dbReference type="NCBI Taxonomy" id="72360"/>
    <lineage>
        <taxon>Bacteria</taxon>
        <taxon>Bacillati</taxon>
        <taxon>Bacillota</taxon>
        <taxon>Bacilli</taxon>
        <taxon>Bacillales</taxon>
        <taxon>Bacillaceae</taxon>
        <taxon>Bacillus</taxon>
    </lineage>
</organism>
<accession>A0AAP3FTW6</accession>
<sequence>MIKLVVKQSGEYKRENIFYFNISRDGRIYIVTLNNGTFVLEIFKDDSVILKKNLEGISLDTHFYLVDSYDEEIIIVYFEVHVCKLSKYCKESSEIHQICSFILSVNVFHLDESGLLWIGLTEEGIFDDSNPRGKGLIAFHLKEKQFYFNDQFMGMMYECYALQSLNSNLYLCYEEEESIVIAQYHYKVESKTNHKSLCKVLKKHYLNNSEHFNYFDQMLILRNELILINNLEDRLYAFRIEEKKLIELDLMIEGLDREEKKVYRTVGDKIFILNNNKIYLCDYVQRQQ</sequence>